<evidence type="ECO:0000313" key="20">
    <source>
        <dbReference type="Proteomes" id="UP001059912"/>
    </source>
</evidence>
<evidence type="ECO:0000313" key="17">
    <source>
        <dbReference type="EMBL" id="UTZ32362.1"/>
    </source>
</evidence>
<reference evidence="18" key="2">
    <citation type="submission" date="2023-02" db="EMBL/GenBank/DDBJ databases">
        <title>Isolation, identification, and genome analysis of Vibrio campbellii in the Penaeus vannamei larvae stage.</title>
        <authorList>
            <person name="Huang T."/>
            <person name="Zhang B."/>
        </authorList>
    </citation>
    <scope>NUCLEOTIDE SEQUENCE</scope>
    <source>
        <strain evidence="18">20220413_1</strain>
    </source>
</reference>
<evidence type="ECO:0000256" key="9">
    <source>
        <dbReference type="ARBA" id="ARBA00022989"/>
    </source>
</evidence>
<dbReference type="Proteomes" id="UP001059912">
    <property type="component" value="Chromosome 1"/>
</dbReference>
<dbReference type="PANTHER" id="PTHR47755">
    <property type="entry name" value="CELL DIVISION PROTEIN FTSX"/>
    <property type="match status" value="1"/>
</dbReference>
<evidence type="ECO:0000256" key="2">
    <source>
        <dbReference type="ARBA" id="ARBA00007379"/>
    </source>
</evidence>
<proteinExistence type="inferred from homology"/>
<feature type="domain" description="FtsX extracellular" evidence="15">
    <location>
        <begin position="82"/>
        <end position="174"/>
    </location>
</feature>
<protein>
    <recommendedName>
        <fullName evidence="4 12">Cell division protein FtsX</fullName>
    </recommendedName>
</protein>
<dbReference type="Pfam" id="PF18075">
    <property type="entry name" value="FtsX_ECD"/>
    <property type="match status" value="1"/>
</dbReference>
<evidence type="ECO:0000256" key="11">
    <source>
        <dbReference type="ARBA" id="ARBA00023306"/>
    </source>
</evidence>
<dbReference type="Gene3D" id="3.30.70.3040">
    <property type="match status" value="1"/>
</dbReference>
<feature type="transmembrane region" description="Helical" evidence="13">
    <location>
        <begin position="44"/>
        <end position="66"/>
    </location>
</feature>
<evidence type="ECO:0000256" key="7">
    <source>
        <dbReference type="ARBA" id="ARBA00022618"/>
    </source>
</evidence>
<comment type="subcellular location">
    <subcellularLocation>
        <location evidence="1">Cell inner membrane</location>
        <topology evidence="1">Multi-pass membrane protein</topology>
    </subcellularLocation>
</comment>
<feature type="transmembrane region" description="Helical" evidence="13">
    <location>
        <begin position="190"/>
        <end position="210"/>
    </location>
</feature>
<evidence type="ECO:0000256" key="1">
    <source>
        <dbReference type="ARBA" id="ARBA00004429"/>
    </source>
</evidence>
<dbReference type="PANTHER" id="PTHR47755:SF1">
    <property type="entry name" value="CELL DIVISION PROTEIN FTSX"/>
    <property type="match status" value="1"/>
</dbReference>
<feature type="domain" description="ABC3 transporter permease C-terminal" evidence="14">
    <location>
        <begin position="197"/>
        <end position="308"/>
    </location>
</feature>
<evidence type="ECO:0000313" key="16">
    <source>
        <dbReference type="EMBL" id="UTZ26731.1"/>
    </source>
</evidence>
<dbReference type="GO" id="GO:0032153">
    <property type="term" value="C:cell division site"/>
    <property type="evidence" value="ECO:0007669"/>
    <property type="project" value="TreeGrafter"/>
</dbReference>
<comment type="similarity">
    <text evidence="2 12">Belongs to the ABC-4 integral membrane protein family. FtsX subfamily.</text>
</comment>
<keyword evidence="10 12" id="KW-0472">Membrane</keyword>
<evidence type="ECO:0000259" key="15">
    <source>
        <dbReference type="Pfam" id="PF18075"/>
    </source>
</evidence>
<dbReference type="InterPro" id="IPR040690">
    <property type="entry name" value="FtsX_ECD"/>
</dbReference>
<evidence type="ECO:0000256" key="4">
    <source>
        <dbReference type="ARBA" id="ARBA00021907"/>
    </source>
</evidence>
<keyword evidence="20" id="KW-1185">Reference proteome</keyword>
<evidence type="ECO:0000313" key="18">
    <source>
        <dbReference type="EMBL" id="WDG08444.1"/>
    </source>
</evidence>
<evidence type="ECO:0000256" key="13">
    <source>
        <dbReference type="SAM" id="Phobius"/>
    </source>
</evidence>
<gene>
    <name evidence="16" type="primary">ftsX</name>
    <name evidence="16" type="ORF">HB761_08120</name>
    <name evidence="17" type="ORF">HB762_13655</name>
    <name evidence="18" type="ORF">PUN50_00515</name>
</gene>
<reference evidence="16" key="1">
    <citation type="submission" date="2020-03" db="EMBL/GenBank/DDBJ databases">
        <title>Five strains of Vibrio campbellii isolated from Mariana Trench.</title>
        <authorList>
            <person name="Liang J."/>
            <person name="Zhang X.-H."/>
        </authorList>
    </citation>
    <scope>NUCLEOTIDE SEQUENCE</scope>
    <source>
        <strain evidence="17">LJC013</strain>
        <strain evidence="16">LJC014</strain>
    </source>
</reference>
<dbReference type="EMBL" id="CP050467">
    <property type="protein sequence ID" value="UTZ26731.1"/>
    <property type="molecule type" value="Genomic_DNA"/>
</dbReference>
<feature type="transmembrane region" description="Helical" evidence="13">
    <location>
        <begin position="247"/>
        <end position="272"/>
    </location>
</feature>
<keyword evidence="9 13" id="KW-1133">Transmembrane helix</keyword>
<name>A0A0A3EIE3_9VIBR</name>
<dbReference type="OMA" id="IKTMQMV"/>
<organism evidence="16 19">
    <name type="scientific">Vibrio campbellii</name>
    <dbReference type="NCBI Taxonomy" id="680"/>
    <lineage>
        <taxon>Bacteria</taxon>
        <taxon>Pseudomonadati</taxon>
        <taxon>Pseudomonadota</taxon>
        <taxon>Gammaproteobacteria</taxon>
        <taxon>Vibrionales</taxon>
        <taxon>Vibrionaceae</taxon>
        <taxon>Vibrio</taxon>
    </lineage>
</organism>
<dbReference type="OrthoDB" id="9813411at2"/>
<evidence type="ECO:0000256" key="6">
    <source>
        <dbReference type="ARBA" id="ARBA00022519"/>
    </source>
</evidence>
<evidence type="ECO:0000256" key="8">
    <source>
        <dbReference type="ARBA" id="ARBA00022692"/>
    </source>
</evidence>
<dbReference type="GO" id="GO:0051301">
    <property type="term" value="P:cell division"/>
    <property type="evidence" value="ECO:0007669"/>
    <property type="project" value="UniProtKB-KW"/>
</dbReference>
<keyword evidence="6 12" id="KW-0997">Cell inner membrane</keyword>
<evidence type="ECO:0000256" key="12">
    <source>
        <dbReference type="PIRNR" id="PIRNR003097"/>
    </source>
</evidence>
<dbReference type="InterPro" id="IPR003838">
    <property type="entry name" value="ABC3_permease_C"/>
</dbReference>
<dbReference type="EMBL" id="CP050470">
    <property type="protein sequence ID" value="UTZ32362.1"/>
    <property type="molecule type" value="Genomic_DNA"/>
</dbReference>
<dbReference type="GO" id="GO:0005886">
    <property type="term" value="C:plasma membrane"/>
    <property type="evidence" value="ECO:0007669"/>
    <property type="project" value="UniProtKB-SubCell"/>
</dbReference>
<dbReference type="NCBIfam" id="TIGR00439">
    <property type="entry name" value="FtsX_Gneg"/>
    <property type="match status" value="1"/>
</dbReference>
<dbReference type="Proteomes" id="UP001219537">
    <property type="component" value="Chromosome 1"/>
</dbReference>
<evidence type="ECO:0000259" key="14">
    <source>
        <dbReference type="Pfam" id="PF02687"/>
    </source>
</evidence>
<dbReference type="Proteomes" id="UP001058687">
    <property type="component" value="Chromosome 1"/>
</dbReference>
<comment type="function">
    <text evidence="12">Part of the ABC transporter FtsEX involved in cellular division.</text>
</comment>
<accession>A0A0A3EIE3</accession>
<sequence length="322" mass="35097">MVGNKRTQKKGKGRSAKRANTDGFFSVHAKQAKSSFGALWRRPLGNILTLAVISVALAMPACLYLLGKNVASAAQDVASPSQVSAYLVEGMPDARVMVLKDQIETWPLVKEVEYISPQQGLSDLSQYAGFDQALSLLSGYALPGVLVITPDSEVKSDIQSIAKQVREQQDVTDVRLDEDWLARLDAIKTLAGIIVITLTILMLGAVFLIVGNTLRFNVLANKEEIQTMKLIGATDSFILRPYLYTGMWFGVLGACIAWLVTALITVVMNNAVEQLASLYDSQFRLIGLSWDESLLLIITGSLLGCIAARVSAQRHLKEIEPV</sequence>
<evidence type="ECO:0000256" key="10">
    <source>
        <dbReference type="ARBA" id="ARBA00023136"/>
    </source>
</evidence>
<dbReference type="InterPro" id="IPR047590">
    <property type="entry name" value="FtsX_proteobact-type"/>
</dbReference>
<keyword evidence="5 12" id="KW-1003">Cell membrane</keyword>
<evidence type="ECO:0000256" key="3">
    <source>
        <dbReference type="ARBA" id="ARBA00011160"/>
    </source>
</evidence>
<dbReference type="EMBL" id="CP117988">
    <property type="protein sequence ID" value="WDG08444.1"/>
    <property type="molecule type" value="Genomic_DNA"/>
</dbReference>
<keyword evidence="8 13" id="KW-0812">Transmembrane</keyword>
<dbReference type="Pfam" id="PF02687">
    <property type="entry name" value="FtsX"/>
    <property type="match status" value="1"/>
</dbReference>
<feature type="transmembrane region" description="Helical" evidence="13">
    <location>
        <begin position="293"/>
        <end position="312"/>
    </location>
</feature>
<dbReference type="AlphaFoldDB" id="A0A0A3EIE3"/>
<dbReference type="RefSeq" id="WP_005430346.1">
    <property type="nucleotide sequence ID" value="NZ_BBKG01000062.1"/>
</dbReference>
<comment type="subunit">
    <text evidence="3">Forms a membrane-associated complex with FtsE.</text>
</comment>
<dbReference type="InterPro" id="IPR004513">
    <property type="entry name" value="FtsX"/>
</dbReference>
<keyword evidence="7 12" id="KW-0132">Cell division</keyword>
<keyword evidence="11 12" id="KW-0131">Cell cycle</keyword>
<dbReference type="GeneID" id="67375832"/>
<evidence type="ECO:0000256" key="5">
    <source>
        <dbReference type="ARBA" id="ARBA00022475"/>
    </source>
</evidence>
<dbReference type="PIRSF" id="PIRSF003097">
    <property type="entry name" value="FtsX"/>
    <property type="match status" value="1"/>
</dbReference>
<evidence type="ECO:0000313" key="19">
    <source>
        <dbReference type="Proteomes" id="UP001058687"/>
    </source>
</evidence>